<dbReference type="EMBL" id="CP003837">
    <property type="protein sequence ID" value="AGH43154.1"/>
    <property type="molecule type" value="Genomic_DNA"/>
</dbReference>
<feature type="domain" description="NAD-dependent epimerase/dehydratase" evidence="1">
    <location>
        <begin position="4"/>
        <end position="37"/>
    </location>
</feature>
<keyword evidence="3" id="KW-1185">Reference proteome</keyword>
<dbReference type="AlphaFoldDB" id="K7A969"/>
<name>K7A969_9ALTE</name>
<dbReference type="Pfam" id="PF01370">
    <property type="entry name" value="Epimerase"/>
    <property type="match status" value="1"/>
</dbReference>
<dbReference type="RefSeq" id="WP_007640286.1">
    <property type="nucleotide sequence ID" value="NC_020514.1"/>
</dbReference>
<gene>
    <name evidence="2" type="ORF">C427_1045</name>
</gene>
<dbReference type="SUPFAM" id="SSF51735">
    <property type="entry name" value="NAD(P)-binding Rossmann-fold domains"/>
    <property type="match status" value="1"/>
</dbReference>
<evidence type="ECO:0000313" key="2">
    <source>
        <dbReference type="EMBL" id="AGH43154.1"/>
    </source>
</evidence>
<proteinExistence type="predicted"/>
<reference evidence="2 3" key="1">
    <citation type="journal article" date="2013" name="Genome Announc.">
        <title>Complete Genome Sequence of Glaciecola psychrophila Strain 170T.</title>
        <authorList>
            <person name="Yin J."/>
            <person name="Chen J."/>
            <person name="Liu G."/>
            <person name="Yu Y."/>
            <person name="Song L."/>
            <person name="Wang X."/>
            <person name="Qu X."/>
        </authorList>
    </citation>
    <scope>NUCLEOTIDE SEQUENCE [LARGE SCALE GENOMIC DNA]</scope>
    <source>
        <strain evidence="2 3">170</strain>
    </source>
</reference>
<dbReference type="Gene3D" id="3.40.50.720">
    <property type="entry name" value="NAD(P)-binding Rossmann-like Domain"/>
    <property type="match status" value="1"/>
</dbReference>
<dbReference type="InterPro" id="IPR036291">
    <property type="entry name" value="NAD(P)-bd_dom_sf"/>
</dbReference>
<dbReference type="PATRIC" id="fig|1129794.4.peg.1033"/>
<dbReference type="InterPro" id="IPR001509">
    <property type="entry name" value="Epimerase_deHydtase"/>
</dbReference>
<accession>K7A969</accession>
<organism evidence="2 3">
    <name type="scientific">Paraglaciecola psychrophila 170</name>
    <dbReference type="NCBI Taxonomy" id="1129794"/>
    <lineage>
        <taxon>Bacteria</taxon>
        <taxon>Pseudomonadati</taxon>
        <taxon>Pseudomonadota</taxon>
        <taxon>Gammaproteobacteria</taxon>
        <taxon>Alteromonadales</taxon>
        <taxon>Alteromonadaceae</taxon>
        <taxon>Paraglaciecola</taxon>
    </lineage>
</organism>
<dbReference type="OrthoDB" id="9795501at2"/>
<dbReference type="Proteomes" id="UP000011864">
    <property type="component" value="Chromosome"/>
</dbReference>
<protein>
    <recommendedName>
        <fullName evidence="1">NAD-dependent epimerase/dehydratase domain-containing protein</fullName>
    </recommendedName>
</protein>
<dbReference type="STRING" id="1129794.C427_1045"/>
<evidence type="ECO:0000259" key="1">
    <source>
        <dbReference type="Pfam" id="PF01370"/>
    </source>
</evidence>
<evidence type="ECO:0000313" key="3">
    <source>
        <dbReference type="Proteomes" id="UP000011864"/>
    </source>
</evidence>
<dbReference type="HOGENOM" id="CLU_2667776_0_0_6"/>
<dbReference type="KEGG" id="gps:C427_1045"/>
<sequence>MTYLVTGAAGFNSNFITPRLYRQGHDVIGLDHLKSSQINVFDPIDLFSSGLGMLLTYVFDSKPPDLLDLHSVAYK</sequence>